<reference evidence="2 3" key="1">
    <citation type="submission" date="2019-05" db="EMBL/GenBank/DDBJ databases">
        <title>Another draft genome of Portunus trituberculatus and its Hox gene families provides insights of decapod evolution.</title>
        <authorList>
            <person name="Jeong J.-H."/>
            <person name="Song I."/>
            <person name="Kim S."/>
            <person name="Choi T."/>
            <person name="Kim D."/>
            <person name="Ryu S."/>
            <person name="Kim W."/>
        </authorList>
    </citation>
    <scope>NUCLEOTIDE SEQUENCE [LARGE SCALE GENOMIC DNA]</scope>
    <source>
        <tissue evidence="2">Muscle</tissue>
    </source>
</reference>
<dbReference type="EMBL" id="VSRR010005413">
    <property type="protein sequence ID" value="MPC42377.1"/>
    <property type="molecule type" value="Genomic_DNA"/>
</dbReference>
<organism evidence="2 3">
    <name type="scientific">Portunus trituberculatus</name>
    <name type="common">Swimming crab</name>
    <name type="synonym">Neptunus trituberculatus</name>
    <dbReference type="NCBI Taxonomy" id="210409"/>
    <lineage>
        <taxon>Eukaryota</taxon>
        <taxon>Metazoa</taxon>
        <taxon>Ecdysozoa</taxon>
        <taxon>Arthropoda</taxon>
        <taxon>Crustacea</taxon>
        <taxon>Multicrustacea</taxon>
        <taxon>Malacostraca</taxon>
        <taxon>Eumalacostraca</taxon>
        <taxon>Eucarida</taxon>
        <taxon>Decapoda</taxon>
        <taxon>Pleocyemata</taxon>
        <taxon>Brachyura</taxon>
        <taxon>Eubrachyura</taxon>
        <taxon>Portunoidea</taxon>
        <taxon>Portunidae</taxon>
        <taxon>Portuninae</taxon>
        <taxon>Portunus</taxon>
    </lineage>
</organism>
<accession>A0A5B7FA05</accession>
<evidence type="ECO:0000313" key="2">
    <source>
        <dbReference type="EMBL" id="MPC42377.1"/>
    </source>
</evidence>
<evidence type="ECO:0000313" key="3">
    <source>
        <dbReference type="Proteomes" id="UP000324222"/>
    </source>
</evidence>
<dbReference type="AlphaFoldDB" id="A0A5B7FA05"/>
<proteinExistence type="predicted"/>
<protein>
    <submittedName>
        <fullName evidence="2">Uncharacterized protein</fullName>
    </submittedName>
</protein>
<keyword evidence="1" id="KW-0472">Membrane</keyword>
<dbReference type="Proteomes" id="UP000324222">
    <property type="component" value="Unassembled WGS sequence"/>
</dbReference>
<keyword evidence="3" id="KW-1185">Reference proteome</keyword>
<gene>
    <name evidence="2" type="ORF">E2C01_035998</name>
</gene>
<comment type="caution">
    <text evidence="2">The sequence shown here is derived from an EMBL/GenBank/DDBJ whole genome shotgun (WGS) entry which is preliminary data.</text>
</comment>
<feature type="transmembrane region" description="Helical" evidence="1">
    <location>
        <begin position="248"/>
        <end position="270"/>
    </location>
</feature>
<keyword evidence="1" id="KW-0812">Transmembrane</keyword>
<evidence type="ECO:0000256" key="1">
    <source>
        <dbReference type="SAM" id="Phobius"/>
    </source>
</evidence>
<sequence length="336" mass="37435">MWMACLQQHNEGSKAGTFARIEALTTPRPVLQGCKRAVLASPFLQGQLLPQQISQTIHVGGFAARVRVSQKFRCQPWQLPRIWHLFVDFKGANLPCEAEVDDGHIGNIILHLNAYVVSFNIVMSETFLQHVLQRPRELQEHAVGVSQGGLRLKELVHCSAAKVGNNLTCVHAHADQLLHAGEPQLVEVDGLGDEFLESVFGERFDDQYLLSVGIHDFVARSVGARTQTLDPRATHVLYVAFSEERNAVLVQTPLCLCLFCGECLVAAVRLRVFLAFVQKRLFLSFGTGCLLFAALLCDCPGFWFDKKLPVVSHSGNERKGRTFYFVSSKILQIHFG</sequence>
<keyword evidence="1" id="KW-1133">Transmembrane helix</keyword>
<name>A0A5B7FA05_PORTR</name>
<feature type="transmembrane region" description="Helical" evidence="1">
    <location>
        <begin position="282"/>
        <end position="304"/>
    </location>
</feature>